<dbReference type="EMBL" id="BRVP01000005">
    <property type="protein sequence ID" value="GLB51863.1"/>
    <property type="molecule type" value="Genomic_DNA"/>
</dbReference>
<name>A0A9W6EVR1_9FLAO</name>
<sequence length="73" mass="8592">MGKPTYDRPTLLADTEKGIEDWLYMFATSFFKGIPTDLVGDICTEVQQKLYPVLFKDENWYADYKRLRIVAHK</sequence>
<dbReference type="RefSeq" id="WP_281752842.1">
    <property type="nucleotide sequence ID" value="NZ_BRVP01000005.1"/>
</dbReference>
<proteinExistence type="predicted"/>
<dbReference type="Proteomes" id="UP001143545">
    <property type="component" value="Unassembled WGS sequence"/>
</dbReference>
<comment type="caution">
    <text evidence="1">The sequence shown here is derived from an EMBL/GenBank/DDBJ whole genome shotgun (WGS) entry which is preliminary data.</text>
</comment>
<dbReference type="InterPro" id="IPR029063">
    <property type="entry name" value="SAM-dependent_MTases_sf"/>
</dbReference>
<gene>
    <name evidence="1" type="ORF">NBRC110019_09020</name>
</gene>
<protein>
    <submittedName>
        <fullName evidence="1">Uncharacterized protein</fullName>
    </submittedName>
</protein>
<organism evidence="1 2">
    <name type="scientific">Neptunitalea chrysea</name>
    <dbReference type="NCBI Taxonomy" id="1647581"/>
    <lineage>
        <taxon>Bacteria</taxon>
        <taxon>Pseudomonadati</taxon>
        <taxon>Bacteroidota</taxon>
        <taxon>Flavobacteriia</taxon>
        <taxon>Flavobacteriales</taxon>
        <taxon>Flavobacteriaceae</taxon>
        <taxon>Neptunitalea</taxon>
    </lineage>
</organism>
<evidence type="ECO:0000313" key="1">
    <source>
        <dbReference type="EMBL" id="GLB51863.1"/>
    </source>
</evidence>
<dbReference type="AlphaFoldDB" id="A0A9W6EVR1"/>
<evidence type="ECO:0000313" key="2">
    <source>
        <dbReference type="Proteomes" id="UP001143545"/>
    </source>
</evidence>
<dbReference type="Gene3D" id="3.40.50.150">
    <property type="entry name" value="Vaccinia Virus protein VP39"/>
    <property type="match status" value="1"/>
</dbReference>
<reference evidence="1" key="1">
    <citation type="submission" date="2022-07" db="EMBL/GenBank/DDBJ databases">
        <title>Taxonomy of Novel Oxalotrophic and Methylotrophic Bacteria.</title>
        <authorList>
            <person name="Sahin N."/>
            <person name="Tani A."/>
        </authorList>
    </citation>
    <scope>NUCLEOTIDE SEQUENCE</scope>
    <source>
        <strain evidence="1">AM327</strain>
    </source>
</reference>
<accession>A0A9W6EVR1</accession>
<keyword evidence="2" id="KW-1185">Reference proteome</keyword>